<comment type="caution">
    <text evidence="15">The sequence shown here is derived from an EMBL/GenBank/DDBJ whole genome shotgun (WGS) entry which is preliminary data.</text>
</comment>
<dbReference type="Gene3D" id="3.40.50.620">
    <property type="entry name" value="HUPs"/>
    <property type="match status" value="1"/>
</dbReference>
<dbReference type="InterPro" id="IPR033910">
    <property type="entry name" value="GluRS_core"/>
</dbReference>
<keyword evidence="8 11" id="KW-0030">Aminoacyl-tRNA synthetase</keyword>
<evidence type="ECO:0000313" key="15">
    <source>
        <dbReference type="EMBL" id="KKZ67581.1"/>
    </source>
</evidence>
<dbReference type="Gene3D" id="1.10.10.350">
    <property type="match status" value="1"/>
</dbReference>
<evidence type="ECO:0000256" key="5">
    <source>
        <dbReference type="ARBA" id="ARBA00022741"/>
    </source>
</evidence>
<dbReference type="InterPro" id="IPR045462">
    <property type="entry name" value="aa-tRNA-synth_I_cd-bd"/>
</dbReference>
<dbReference type="FunFam" id="3.40.50.620:FF:000045">
    <property type="entry name" value="Glutamate--tRNA ligase, mitochondrial"/>
    <property type="match status" value="1"/>
</dbReference>
<feature type="domain" description="Glutamyl/glutaminyl-tRNA synthetase class Ib catalytic" evidence="13">
    <location>
        <begin position="42"/>
        <end position="364"/>
    </location>
</feature>
<dbReference type="InterPro" id="IPR004527">
    <property type="entry name" value="Glu-tRNA-ligase_bac/mito"/>
</dbReference>
<evidence type="ECO:0000256" key="9">
    <source>
        <dbReference type="ARBA" id="ARBA00030865"/>
    </source>
</evidence>
<evidence type="ECO:0000256" key="3">
    <source>
        <dbReference type="ARBA" id="ARBA00012835"/>
    </source>
</evidence>
<dbReference type="EC" id="6.1.1.17" evidence="3"/>
<dbReference type="VEuPathDB" id="FungiDB:EMCG_06640"/>
<dbReference type="PRINTS" id="PR00987">
    <property type="entry name" value="TRNASYNTHGLU"/>
</dbReference>
<evidence type="ECO:0000313" key="16">
    <source>
        <dbReference type="Proteomes" id="UP000034164"/>
    </source>
</evidence>
<dbReference type="InterPro" id="IPR049940">
    <property type="entry name" value="GluQ/Sye"/>
</dbReference>
<evidence type="ECO:0000256" key="6">
    <source>
        <dbReference type="ARBA" id="ARBA00022840"/>
    </source>
</evidence>
<dbReference type="PANTHER" id="PTHR43311:SF2">
    <property type="entry name" value="GLUTAMATE--TRNA LIGASE, MITOCHONDRIAL-RELATED"/>
    <property type="match status" value="1"/>
</dbReference>
<comment type="subcellular location">
    <subcellularLocation>
        <location evidence="1">Mitochondrion</location>
    </subcellularLocation>
</comment>
<organism evidence="15 16">
    <name type="scientific">[Emmonsia] crescens</name>
    <dbReference type="NCBI Taxonomy" id="73230"/>
    <lineage>
        <taxon>Eukaryota</taxon>
        <taxon>Fungi</taxon>
        <taxon>Dikarya</taxon>
        <taxon>Ascomycota</taxon>
        <taxon>Pezizomycotina</taxon>
        <taxon>Eurotiomycetes</taxon>
        <taxon>Eurotiomycetidae</taxon>
        <taxon>Onygenales</taxon>
        <taxon>Ajellomycetaceae</taxon>
        <taxon>Emergomyces</taxon>
    </lineage>
</organism>
<dbReference type="GO" id="GO:0005739">
    <property type="term" value="C:mitochondrion"/>
    <property type="evidence" value="ECO:0007669"/>
    <property type="project" value="UniProtKB-SubCell"/>
</dbReference>
<dbReference type="GO" id="GO:0032543">
    <property type="term" value="P:mitochondrial translation"/>
    <property type="evidence" value="ECO:0007669"/>
    <property type="project" value="EnsemblFungi"/>
</dbReference>
<dbReference type="PANTHER" id="PTHR43311">
    <property type="entry name" value="GLUTAMATE--TRNA LIGASE"/>
    <property type="match status" value="1"/>
</dbReference>
<evidence type="ECO:0000256" key="4">
    <source>
        <dbReference type="ARBA" id="ARBA00022598"/>
    </source>
</evidence>
<evidence type="ECO:0000256" key="8">
    <source>
        <dbReference type="ARBA" id="ARBA00023146"/>
    </source>
</evidence>
<reference evidence="16" key="1">
    <citation type="journal article" date="2015" name="PLoS Genet.">
        <title>The dynamic genome and transcriptome of the human fungal pathogen Blastomyces and close relative Emmonsia.</title>
        <authorList>
            <person name="Munoz J.F."/>
            <person name="Gauthier G.M."/>
            <person name="Desjardins C.A."/>
            <person name="Gallo J.E."/>
            <person name="Holder J."/>
            <person name="Sullivan T.D."/>
            <person name="Marty A.J."/>
            <person name="Carmen J.C."/>
            <person name="Chen Z."/>
            <person name="Ding L."/>
            <person name="Gujja S."/>
            <person name="Magrini V."/>
            <person name="Misas E."/>
            <person name="Mitreva M."/>
            <person name="Priest M."/>
            <person name="Saif S."/>
            <person name="Whiston E.A."/>
            <person name="Young S."/>
            <person name="Zeng Q."/>
            <person name="Goldman W.E."/>
            <person name="Mardis E.R."/>
            <person name="Taylor J.W."/>
            <person name="McEwen J.G."/>
            <person name="Clay O.K."/>
            <person name="Klein B.S."/>
            <person name="Cuomo C.A."/>
        </authorList>
    </citation>
    <scope>NUCLEOTIDE SEQUENCE [LARGE SCALE GENOMIC DNA]</scope>
    <source>
        <strain evidence="16">UAMH 3008</strain>
    </source>
</reference>
<dbReference type="GO" id="GO:0004818">
    <property type="term" value="F:glutamate-tRNA ligase activity"/>
    <property type="evidence" value="ECO:0007669"/>
    <property type="project" value="UniProtKB-EC"/>
</dbReference>
<feature type="compositionally biased region" description="Low complexity" evidence="12">
    <location>
        <begin position="477"/>
        <end position="491"/>
    </location>
</feature>
<keyword evidence="6 11" id="KW-0067">ATP-binding</keyword>
<dbReference type="HAMAP" id="MF_00022">
    <property type="entry name" value="Glu_tRNA_synth_type1"/>
    <property type="match status" value="1"/>
</dbReference>
<proteinExistence type="inferred from homology"/>
<dbReference type="GO" id="GO:0005524">
    <property type="term" value="F:ATP binding"/>
    <property type="evidence" value="ECO:0007669"/>
    <property type="project" value="UniProtKB-KW"/>
</dbReference>
<feature type="region of interest" description="Disordered" evidence="12">
    <location>
        <begin position="528"/>
        <end position="557"/>
    </location>
</feature>
<dbReference type="InterPro" id="IPR020751">
    <property type="entry name" value="aa-tRNA-synth_I_codon-bd_sub2"/>
</dbReference>
<protein>
    <recommendedName>
        <fullName evidence="10">Glutamate--tRNA ligase, mitochondrial</fullName>
        <ecNumber evidence="3">6.1.1.17</ecNumber>
    </recommendedName>
    <alternativeName>
        <fullName evidence="9">Glutamyl-tRNA synthetase</fullName>
    </alternativeName>
</protein>
<evidence type="ECO:0000256" key="12">
    <source>
        <dbReference type="SAM" id="MobiDB-lite"/>
    </source>
</evidence>
<dbReference type="Pfam" id="PF19269">
    <property type="entry name" value="Anticodon_2"/>
    <property type="match status" value="1"/>
</dbReference>
<dbReference type="GO" id="GO:0006424">
    <property type="term" value="P:glutamyl-tRNA aminoacylation"/>
    <property type="evidence" value="ECO:0007669"/>
    <property type="project" value="InterPro"/>
</dbReference>
<keyword evidence="4 11" id="KW-0436">Ligase</keyword>
<evidence type="ECO:0000256" key="1">
    <source>
        <dbReference type="ARBA" id="ARBA00004173"/>
    </source>
</evidence>
<name>A0A0G2JBJ3_9EURO</name>
<dbReference type="Pfam" id="PF00749">
    <property type="entry name" value="tRNA-synt_1c"/>
    <property type="match status" value="1"/>
</dbReference>
<evidence type="ECO:0000256" key="7">
    <source>
        <dbReference type="ARBA" id="ARBA00022917"/>
    </source>
</evidence>
<dbReference type="InterPro" id="IPR020058">
    <property type="entry name" value="Glu/Gln-tRNA-synth_Ib_cat-dom"/>
</dbReference>
<evidence type="ECO:0000256" key="11">
    <source>
        <dbReference type="RuleBase" id="RU363037"/>
    </source>
</evidence>
<dbReference type="GO" id="GO:0008270">
    <property type="term" value="F:zinc ion binding"/>
    <property type="evidence" value="ECO:0007669"/>
    <property type="project" value="InterPro"/>
</dbReference>
<feature type="domain" description="Aminoacyl-tRNA synthetase class I anticodon-binding" evidence="14">
    <location>
        <begin position="563"/>
        <end position="601"/>
    </location>
</feature>
<dbReference type="AlphaFoldDB" id="A0A0G2JBJ3"/>
<dbReference type="EMBL" id="LCZI01000217">
    <property type="protein sequence ID" value="KKZ67581.1"/>
    <property type="molecule type" value="Genomic_DNA"/>
</dbReference>
<dbReference type="CDD" id="cd00808">
    <property type="entry name" value="GluRS_core"/>
    <property type="match status" value="1"/>
</dbReference>
<evidence type="ECO:0000256" key="2">
    <source>
        <dbReference type="ARBA" id="ARBA00007894"/>
    </source>
</evidence>
<evidence type="ECO:0000259" key="14">
    <source>
        <dbReference type="Pfam" id="PF19269"/>
    </source>
</evidence>
<keyword evidence="7 11" id="KW-0648">Protein biosynthesis</keyword>
<comment type="similarity">
    <text evidence="2">Belongs to the class-I aminoacyl-tRNA synthetase family. Glutamate--tRNA ligase type 1 subfamily.</text>
</comment>
<dbReference type="NCBIfam" id="TIGR00464">
    <property type="entry name" value="gltX_bact"/>
    <property type="match status" value="1"/>
</dbReference>
<feature type="compositionally biased region" description="Low complexity" evidence="12">
    <location>
        <begin position="528"/>
        <end position="556"/>
    </location>
</feature>
<dbReference type="SUPFAM" id="SSF48163">
    <property type="entry name" value="An anticodon-binding domain of class I aminoacyl-tRNA synthetases"/>
    <property type="match status" value="1"/>
</dbReference>
<feature type="region of interest" description="Disordered" evidence="12">
    <location>
        <begin position="446"/>
        <end position="491"/>
    </location>
</feature>
<evidence type="ECO:0000256" key="10">
    <source>
        <dbReference type="ARBA" id="ARBA00072917"/>
    </source>
</evidence>
<evidence type="ECO:0000259" key="13">
    <source>
        <dbReference type="Pfam" id="PF00749"/>
    </source>
</evidence>
<dbReference type="Proteomes" id="UP000034164">
    <property type="component" value="Unassembled WGS sequence"/>
</dbReference>
<dbReference type="OrthoDB" id="428822at2759"/>
<dbReference type="GO" id="GO:0000049">
    <property type="term" value="F:tRNA binding"/>
    <property type="evidence" value="ECO:0007669"/>
    <property type="project" value="InterPro"/>
</dbReference>
<sequence length="640" mass="70679">MRPPYRPKLAISPCRFCGASFSTTGARRGRKQSRILPDSPARTRFAPSPTGYLHLGSLRTALFNYLLSKRTGGQFLLRIEDTDQKRTIAGAEQRLYEDLQWAGLQWDEGPIVGGPYGPYRQSERTSLGIYTEEIRKLISTKHAYRCFCSQERLDTLARHRNELGLPPGYDGACKGISPEEAEERAHNGEPNVVRLSVTGPFPMFTDLVFGKTGQNQTTGAGRLSSQPSDPILLKSDGYPTYHLANVVDDHHMKISHVIRGTEWMSSTPLHVALYNAFGWEPPAFGHVPLLTEKSGQKLSKRNVDIDISFFRDKNEVFPEALDNFAALLGWSHSRKSDIFSLKDLAQTFDLKLTKGNTIVSFEKLWFLQSAHAQRYAAEGGPEAESMINRIEKAVKAQYTAKQLSPLLKKHTLREHIASIIREGGARGYTNASKFIENNKSFFTASLDRPPYAANTPSPSPSPSKKKTQPEHEPESQTVTPGTTPPTTLTPTVTPIATLHTAAAALCLVPDEHWNTETHRQNISYLLSDSSYSSSPSSSSSSSTSTPTPSPSPSALASEKRFRKDLYNYLRWALSGGAPGISIPATMAILGRDECVRRLREAREMTISLQQEDEGLAGGRGGKLEGASWSAIRRQMASSEI</sequence>
<accession>A0A0G2JBJ3</accession>
<dbReference type="InterPro" id="IPR008925">
    <property type="entry name" value="aa_tRNA-synth_I_cd-bd_sf"/>
</dbReference>
<dbReference type="InterPro" id="IPR000924">
    <property type="entry name" value="Glu/Gln-tRNA-synth"/>
</dbReference>
<dbReference type="InterPro" id="IPR014729">
    <property type="entry name" value="Rossmann-like_a/b/a_fold"/>
</dbReference>
<keyword evidence="5 11" id="KW-0547">Nucleotide-binding</keyword>
<gene>
    <name evidence="15" type="ORF">EMCG_06640</name>
</gene>
<dbReference type="SUPFAM" id="SSF52374">
    <property type="entry name" value="Nucleotidylyl transferase"/>
    <property type="match status" value="1"/>
</dbReference>